<proteinExistence type="predicted"/>
<dbReference type="Proteomes" id="UP000829398">
    <property type="component" value="Chromosome 9"/>
</dbReference>
<dbReference type="EMBL" id="CM039178">
    <property type="protein sequence ID" value="KAH9682555.1"/>
    <property type="molecule type" value="Genomic_DNA"/>
</dbReference>
<sequence length="585" mass="66958">MRELTGSSSSSVRSAVKSSRRLGSVRKSATESNGSEIGREKENNLKTSISCHKTRRKSTSSVSNYARSKRQCKRRCERHYKEQQGGGRRDYVVDDDEEEDEGNNHHRDPKWQHEQCLKQCERRESGEQQQQQCKSWCEKHRQKGQRRREKEGKFNPSSNWQGSEEEEENNPYYFHSQRFRYRVRSDSGHMRVLQRFSQKSHLLRGIDNYRLAILEANPSTLVVPHHSDAETILVLLKGKGVITLVSHERRESFNMEHGDVISVPAGTTYYLSNQDNVDRLHVAKLLQPVNTPGQFREYYAAGGGFPESYYKVFSYDILERALNTPREQLHSLFEVQQRQQGTIKRASQEQLKALSHHASSRRRHGRGSTAPFNLLSRKPIYNNNFGRFFEATPKDYQQLQEIDAGVTYVEINQGGMMVPHYNSKATTIVLVVEGRGRFEMGGPLSSRWSQESQREQQEEEEEEESSRELQKISANLSPGVVFIIPPGHPIALVASPNEKLLTVGFSLNARNNQRNFLAGKINIMNQVERETMEVAFNVPARLIERVFGINPKESYFVAGPEEQQQRDEAGSGKSLPSILDIAGVF</sequence>
<evidence type="ECO:0000313" key="2">
    <source>
        <dbReference type="Proteomes" id="UP000829398"/>
    </source>
</evidence>
<gene>
    <name evidence="1" type="ORF">KPL71_027390</name>
</gene>
<evidence type="ECO:0000313" key="1">
    <source>
        <dbReference type="EMBL" id="KAH9682555.1"/>
    </source>
</evidence>
<comment type="caution">
    <text evidence="1">The sequence shown here is derived from an EMBL/GenBank/DDBJ whole genome shotgun (WGS) entry which is preliminary data.</text>
</comment>
<keyword evidence="2" id="KW-1185">Reference proteome</keyword>
<accession>A0ACB8I671</accession>
<protein>
    <submittedName>
        <fullName evidence="1">Vicilin-like seed storage protein</fullName>
    </submittedName>
</protein>
<name>A0ACB8I671_CITSI</name>
<reference evidence="2" key="1">
    <citation type="journal article" date="2023" name="Hortic. Res.">
        <title>A chromosome-level phased genome enabling allele-level studies in sweet orange: a case study on citrus Huanglongbing tolerance.</title>
        <authorList>
            <person name="Wu B."/>
            <person name="Yu Q."/>
            <person name="Deng Z."/>
            <person name="Duan Y."/>
            <person name="Luo F."/>
            <person name="Gmitter F. Jr."/>
        </authorList>
    </citation>
    <scope>NUCLEOTIDE SEQUENCE [LARGE SCALE GENOMIC DNA]</scope>
    <source>
        <strain evidence="2">cv. Valencia</strain>
    </source>
</reference>
<organism evidence="1 2">
    <name type="scientific">Citrus sinensis</name>
    <name type="common">Sweet orange</name>
    <name type="synonym">Citrus aurantium var. sinensis</name>
    <dbReference type="NCBI Taxonomy" id="2711"/>
    <lineage>
        <taxon>Eukaryota</taxon>
        <taxon>Viridiplantae</taxon>
        <taxon>Streptophyta</taxon>
        <taxon>Embryophyta</taxon>
        <taxon>Tracheophyta</taxon>
        <taxon>Spermatophyta</taxon>
        <taxon>Magnoliopsida</taxon>
        <taxon>eudicotyledons</taxon>
        <taxon>Gunneridae</taxon>
        <taxon>Pentapetalae</taxon>
        <taxon>rosids</taxon>
        <taxon>malvids</taxon>
        <taxon>Sapindales</taxon>
        <taxon>Rutaceae</taxon>
        <taxon>Aurantioideae</taxon>
        <taxon>Citrus</taxon>
    </lineage>
</organism>